<keyword evidence="6" id="KW-1185">Reference proteome</keyword>
<dbReference type="InterPro" id="IPR036942">
    <property type="entry name" value="Beta-barrel_TonB_sf"/>
</dbReference>
<dbReference type="SUPFAM" id="SSF56935">
    <property type="entry name" value="Porins"/>
    <property type="match status" value="1"/>
</dbReference>
<evidence type="ECO:0000256" key="2">
    <source>
        <dbReference type="ARBA" id="ARBA00023136"/>
    </source>
</evidence>
<keyword evidence="3" id="KW-0998">Cell outer membrane</keyword>
<gene>
    <name evidence="5" type="ORF">SAMN05421877_108213</name>
</gene>
<protein>
    <submittedName>
        <fullName evidence="5">Outer membrane receptor proteins, mostly Fe transport</fullName>
    </submittedName>
</protein>
<dbReference type="Gene3D" id="2.40.170.20">
    <property type="entry name" value="TonB-dependent receptor, beta-barrel domain"/>
    <property type="match status" value="1"/>
</dbReference>
<dbReference type="EMBL" id="FNUT01000008">
    <property type="protein sequence ID" value="SEG49589.1"/>
    <property type="molecule type" value="Genomic_DNA"/>
</dbReference>
<dbReference type="Proteomes" id="UP000236731">
    <property type="component" value="Unassembled WGS sequence"/>
</dbReference>
<comment type="subcellular location">
    <subcellularLocation>
        <location evidence="1">Cell outer membrane</location>
    </subcellularLocation>
</comment>
<organism evidence="5 6">
    <name type="scientific">Sphingobacterium lactis</name>
    <dbReference type="NCBI Taxonomy" id="797291"/>
    <lineage>
        <taxon>Bacteria</taxon>
        <taxon>Pseudomonadati</taxon>
        <taxon>Bacteroidota</taxon>
        <taxon>Sphingobacteriia</taxon>
        <taxon>Sphingobacteriales</taxon>
        <taxon>Sphingobacteriaceae</taxon>
        <taxon>Sphingobacterium</taxon>
    </lineage>
</organism>
<dbReference type="GO" id="GO:0009279">
    <property type="term" value="C:cell outer membrane"/>
    <property type="evidence" value="ECO:0007669"/>
    <property type="project" value="UniProtKB-SubCell"/>
</dbReference>
<evidence type="ECO:0000259" key="4">
    <source>
        <dbReference type="Pfam" id="PF14905"/>
    </source>
</evidence>
<evidence type="ECO:0000256" key="1">
    <source>
        <dbReference type="ARBA" id="ARBA00004442"/>
    </source>
</evidence>
<accession>A0A1H6ALJ4</accession>
<evidence type="ECO:0000256" key="3">
    <source>
        <dbReference type="ARBA" id="ARBA00023237"/>
    </source>
</evidence>
<proteinExistence type="predicted"/>
<keyword evidence="2" id="KW-0472">Membrane</keyword>
<reference evidence="6" key="1">
    <citation type="submission" date="2016-10" db="EMBL/GenBank/DDBJ databases">
        <authorList>
            <person name="Varghese N."/>
            <person name="Submissions S."/>
        </authorList>
    </citation>
    <scope>NUCLEOTIDE SEQUENCE [LARGE SCALE GENOMIC DNA]</scope>
    <source>
        <strain evidence="6">DSM 22361</strain>
    </source>
</reference>
<feature type="domain" description="Outer membrane protein beta-barrel" evidence="4">
    <location>
        <begin position="382"/>
        <end position="754"/>
    </location>
</feature>
<evidence type="ECO:0000313" key="5">
    <source>
        <dbReference type="EMBL" id="SEG49589.1"/>
    </source>
</evidence>
<sequence length="791" mass="91352">MMRFVLMLLLFPLSLGAQEIMLNGRVFSELQKPINSATITFKDIQTKQPLTSAVSNNDGTFKATFKAHDSLILEVSHLSFENYTEVLSPNSIDSLLIQLYAKGNQLEEVSVIGKKPLITRKIDRLVFNVENSNITSLNSWEILKKTPLVSVHGSTISVRGNSNVKILINEKPVMLSGEELKALLESNNGTDIESIEVITNPPAKYEASGSSVINIKMKKTNLYGYKGVLTARHTQSDFAKELIGISNFFRSEKWNIKATYNFISGTYARYGTDFIYYPKDETEWKTELNRVDHAKKQNSYSIGADYSIDSTITLSFGIDGYYDPKTYGYYNVPTNISNNSGTVISRYQTLNDHIRTNKNNNFYTQLSKVWSENKKLDWTNYASFSNSTHWQDIQTHLNFLNEPKDTSHFSTDNINKIQMYASQMDLSNSWKGVGLEYGAKYSFVKTQSDLQFQEMGNGTMQHIPEKSNLFNYKEHNISAYASGSYSYKRWQWKVGLRAEQTLLNGTVEPSLDINKQNYLEFFPTFYMQYNLEKAGQIGFSYGKRISRPSYTWLNPAKSFYNLFSYFQGDPRLRATLGHNLSLNYTIKNWNIDLFYQYEKWPNMEISFQNNETNELVYKYTNIRKRELGGLSINKNFLLYKSWQLQTDLTGYFHENQFIGMDQQLYFNNVFFFNSRINTSLVIDPKSKWNLEVGYNFYSPSIQGPFTISSFSSTYLTTSRKFFKERLELGLSFMDIFKDEGTTIRTRYADQNNYFLDYADACRIVGTLKYSFGNQTLKNGKSVKQAEERGRF</sequence>
<evidence type="ECO:0000313" key="6">
    <source>
        <dbReference type="Proteomes" id="UP000236731"/>
    </source>
</evidence>
<dbReference type="InterPro" id="IPR041700">
    <property type="entry name" value="OMP_b-brl_3"/>
</dbReference>
<dbReference type="RefSeq" id="WP_234993220.1">
    <property type="nucleotide sequence ID" value="NZ_CP049246.1"/>
</dbReference>
<dbReference type="Pfam" id="PF14905">
    <property type="entry name" value="OMP_b-brl_3"/>
    <property type="match status" value="1"/>
</dbReference>
<name>A0A1H6ALJ4_9SPHI</name>
<dbReference type="AlphaFoldDB" id="A0A1H6ALJ4"/>
<keyword evidence="5" id="KW-0675">Receptor</keyword>